<comment type="caution">
    <text evidence="6">The sequence shown here is derived from an EMBL/GenBank/DDBJ whole genome shotgun (WGS) entry which is preliminary data.</text>
</comment>
<dbReference type="PANTHER" id="PTHR30246:SF1">
    <property type="entry name" value="2-DEHYDRO-3-DEOXY-6-PHOSPHOGALACTONATE ALDOLASE-RELATED"/>
    <property type="match status" value="1"/>
</dbReference>
<evidence type="ECO:0000256" key="4">
    <source>
        <dbReference type="ARBA" id="ARBA00023239"/>
    </source>
</evidence>
<accession>A0A846R1Z0</accession>
<name>A0A846R1Z0_9FLAO</name>
<dbReference type="Proteomes" id="UP000590442">
    <property type="component" value="Unassembled WGS sequence"/>
</dbReference>
<dbReference type="InterPro" id="IPR013785">
    <property type="entry name" value="Aldolase_TIM"/>
</dbReference>
<dbReference type="Pfam" id="PF01081">
    <property type="entry name" value="Aldolase"/>
    <property type="match status" value="1"/>
</dbReference>
<protein>
    <submittedName>
        <fullName evidence="6">2-dehydro-3-deoxyphosphogluconate aldolase/(4S)-4-hydroxy-2-oxoglutarate aldolase</fullName>
        <ecNumber evidence="6">4.1.2.14</ecNumber>
        <ecNumber evidence="6">4.1.3.42</ecNumber>
    </submittedName>
</protein>
<comment type="similarity">
    <text evidence="2">Belongs to the KHG/KDPG aldolase family.</text>
</comment>
<keyword evidence="5" id="KW-0119">Carbohydrate metabolism</keyword>
<organism evidence="6 7">
    <name type="scientific">Saonia flava</name>
    <dbReference type="NCBI Taxonomy" id="523696"/>
    <lineage>
        <taxon>Bacteria</taxon>
        <taxon>Pseudomonadati</taxon>
        <taxon>Bacteroidota</taxon>
        <taxon>Flavobacteriia</taxon>
        <taxon>Flavobacteriales</taxon>
        <taxon>Flavobacteriaceae</taxon>
        <taxon>Saonia</taxon>
    </lineage>
</organism>
<evidence type="ECO:0000313" key="6">
    <source>
        <dbReference type="EMBL" id="NJB71945.1"/>
    </source>
</evidence>
<comment type="pathway">
    <text evidence="1">Carbohydrate acid metabolism.</text>
</comment>
<dbReference type="CDD" id="cd00452">
    <property type="entry name" value="KDPG_aldolase"/>
    <property type="match status" value="1"/>
</dbReference>
<evidence type="ECO:0000313" key="7">
    <source>
        <dbReference type="Proteomes" id="UP000590442"/>
    </source>
</evidence>
<comment type="subunit">
    <text evidence="3">Homotrimer.</text>
</comment>
<proteinExistence type="inferred from homology"/>
<evidence type="ECO:0000256" key="3">
    <source>
        <dbReference type="ARBA" id="ARBA00011233"/>
    </source>
</evidence>
<evidence type="ECO:0000256" key="2">
    <source>
        <dbReference type="ARBA" id="ARBA00006906"/>
    </source>
</evidence>
<evidence type="ECO:0000256" key="5">
    <source>
        <dbReference type="ARBA" id="ARBA00023277"/>
    </source>
</evidence>
<dbReference type="PANTHER" id="PTHR30246">
    <property type="entry name" value="2-KETO-3-DEOXY-6-PHOSPHOGLUCONATE ALDOLASE"/>
    <property type="match status" value="1"/>
</dbReference>
<dbReference type="GO" id="GO:0106009">
    <property type="term" value="F:(4S)-4-hydroxy-2-oxoglutarate aldolase activity"/>
    <property type="evidence" value="ECO:0007669"/>
    <property type="project" value="UniProtKB-EC"/>
</dbReference>
<keyword evidence="7" id="KW-1185">Reference proteome</keyword>
<dbReference type="Gene3D" id="3.20.20.70">
    <property type="entry name" value="Aldolase class I"/>
    <property type="match status" value="1"/>
</dbReference>
<dbReference type="AlphaFoldDB" id="A0A846R1Z0"/>
<sequence>MKKKDIIDIIEKEKIVAIVRLNDVSRIDEIVQSLVSGGIKTIEITSNTPSYLNEIKKIKSLYPEILIGAGTVVSSKIAKKAIDAGAQFLVTPNYNLKIIKHAHRNNIPVLMGALTPTEINLAIENGADFIKIFPAGAMGLDYFKAIRAPFNKAKFIPVGGIDIQNIQDWFSAGAVGVGLGSNLVQPLKKNEDAKLIENTARKLVTLINQL</sequence>
<gene>
    <name evidence="6" type="ORF">GGR42_002407</name>
</gene>
<dbReference type="RefSeq" id="WP_167964214.1">
    <property type="nucleotide sequence ID" value="NZ_JAATJJ010000001.1"/>
</dbReference>
<dbReference type="EC" id="4.1.2.14" evidence="6"/>
<dbReference type="SUPFAM" id="SSF51569">
    <property type="entry name" value="Aldolase"/>
    <property type="match status" value="1"/>
</dbReference>
<keyword evidence="4 6" id="KW-0456">Lyase</keyword>
<dbReference type="GO" id="GO:0008675">
    <property type="term" value="F:2-dehydro-3-deoxy-phosphogluconate aldolase activity"/>
    <property type="evidence" value="ECO:0007669"/>
    <property type="project" value="UniProtKB-EC"/>
</dbReference>
<dbReference type="EMBL" id="JAATJJ010000001">
    <property type="protein sequence ID" value="NJB71945.1"/>
    <property type="molecule type" value="Genomic_DNA"/>
</dbReference>
<dbReference type="EC" id="4.1.3.42" evidence="6"/>
<reference evidence="6 7" key="1">
    <citation type="submission" date="2020-03" db="EMBL/GenBank/DDBJ databases">
        <title>Genomic Encyclopedia of Type Strains, Phase IV (KMG-IV): sequencing the most valuable type-strain genomes for metagenomic binning, comparative biology and taxonomic classification.</title>
        <authorList>
            <person name="Goeker M."/>
        </authorList>
    </citation>
    <scope>NUCLEOTIDE SEQUENCE [LARGE SCALE GENOMIC DNA]</scope>
    <source>
        <strain evidence="6 7">DSM 29762</strain>
    </source>
</reference>
<dbReference type="InterPro" id="IPR000887">
    <property type="entry name" value="Aldlse_KDPG_KHG"/>
</dbReference>
<dbReference type="NCBIfam" id="TIGR01182">
    <property type="entry name" value="eda"/>
    <property type="match status" value="1"/>
</dbReference>
<evidence type="ECO:0000256" key="1">
    <source>
        <dbReference type="ARBA" id="ARBA00004761"/>
    </source>
</evidence>